<dbReference type="RefSeq" id="WP_157799278.1">
    <property type="nucleotide sequence ID" value="NZ_CBCSBW010000002.1"/>
</dbReference>
<evidence type="ECO:0000259" key="2">
    <source>
        <dbReference type="PROSITE" id="PS50943"/>
    </source>
</evidence>
<feature type="domain" description="HTH cro/C1-type" evidence="2">
    <location>
        <begin position="18"/>
        <end position="76"/>
    </location>
</feature>
<dbReference type="AlphaFoldDB" id="A0A2M8VQW7"/>
<keyword evidence="1" id="KW-1133">Transmembrane helix</keyword>
<evidence type="ECO:0000313" key="3">
    <source>
        <dbReference type="EMBL" id="PJI79837.1"/>
    </source>
</evidence>
<organism evidence="3 4">
    <name type="scientific">Polynucleobacter brandtiae</name>
    <dbReference type="NCBI Taxonomy" id="1938816"/>
    <lineage>
        <taxon>Bacteria</taxon>
        <taxon>Pseudomonadati</taxon>
        <taxon>Pseudomonadota</taxon>
        <taxon>Betaproteobacteria</taxon>
        <taxon>Burkholderiales</taxon>
        <taxon>Burkholderiaceae</taxon>
        <taxon>Polynucleobacter</taxon>
    </lineage>
</organism>
<proteinExistence type="predicted"/>
<reference evidence="3 4" key="1">
    <citation type="submission" date="2017-11" db="EMBL/GenBank/DDBJ databases">
        <title>Genomic Encyclopedia of Type Strains, Phase III (KMG-III): the genomes of soil and plant-associated and newly described type strains.</title>
        <authorList>
            <person name="Whitman W."/>
        </authorList>
    </citation>
    <scope>NUCLEOTIDE SEQUENCE [LARGE SCALE GENOMIC DNA]</scope>
    <source>
        <strain evidence="3 4">UB-Domo-W1</strain>
    </source>
</reference>
<dbReference type="GO" id="GO:0003677">
    <property type="term" value="F:DNA binding"/>
    <property type="evidence" value="ECO:0007669"/>
    <property type="project" value="InterPro"/>
</dbReference>
<name>A0A2M8VQW7_9BURK</name>
<dbReference type="SUPFAM" id="SSF47413">
    <property type="entry name" value="lambda repressor-like DNA-binding domains"/>
    <property type="match status" value="1"/>
</dbReference>
<dbReference type="OrthoDB" id="9131276at2"/>
<dbReference type="EMBL" id="PGTX01000002">
    <property type="protein sequence ID" value="PJI79837.1"/>
    <property type="molecule type" value="Genomic_DNA"/>
</dbReference>
<sequence>MSTNTKVAQIQKEAFTSAREKLGLSTKELGLKACLSTRQIEQIENGEMSSFYGAQVKYTAAKKVASLLGLNEQDAFEGNIPSAVEVAPQKLEAPDKERVNASPSKISDDLAPTKTKLVPRKLFIGLSLFAVIVFSVINLRPLFFTDAPDKGIVITEEVIEVAPATTTVATDPVPVPAPSVVVVEPTTAPVAPAAVALLTTTDVSLACPAEEGILSYKPEAPRKSADMVYVQAKTKQTVCVVDASGKIQNKLLEPGAGTSFYGRPPFKVLTLGMTQADVYFQGAKVRLTNPNVKTLILEATEVATMIPAQN</sequence>
<comment type="caution">
    <text evidence="3">The sequence shown here is derived from an EMBL/GenBank/DDBJ whole genome shotgun (WGS) entry which is preliminary data.</text>
</comment>
<keyword evidence="1" id="KW-0472">Membrane</keyword>
<keyword evidence="1" id="KW-0812">Transmembrane</keyword>
<dbReference type="Proteomes" id="UP000229366">
    <property type="component" value="Unassembled WGS sequence"/>
</dbReference>
<dbReference type="InterPro" id="IPR001387">
    <property type="entry name" value="Cro/C1-type_HTH"/>
</dbReference>
<gene>
    <name evidence="3" type="ORF">B0G85_0815</name>
</gene>
<accession>A0A2M8VQW7</accession>
<dbReference type="CDD" id="cd00093">
    <property type="entry name" value="HTH_XRE"/>
    <property type="match status" value="1"/>
</dbReference>
<dbReference type="InterPro" id="IPR010982">
    <property type="entry name" value="Lambda_DNA-bd_dom_sf"/>
</dbReference>
<keyword evidence="4" id="KW-1185">Reference proteome</keyword>
<evidence type="ECO:0000313" key="4">
    <source>
        <dbReference type="Proteomes" id="UP000229366"/>
    </source>
</evidence>
<protein>
    <submittedName>
        <fullName evidence="3">Helix-turn-helix protein</fullName>
    </submittedName>
</protein>
<dbReference type="Pfam" id="PF13413">
    <property type="entry name" value="HTH_25"/>
    <property type="match status" value="1"/>
</dbReference>
<feature type="transmembrane region" description="Helical" evidence="1">
    <location>
        <begin position="122"/>
        <end position="143"/>
    </location>
</feature>
<dbReference type="PROSITE" id="PS50943">
    <property type="entry name" value="HTH_CROC1"/>
    <property type="match status" value="1"/>
</dbReference>
<dbReference type="Gene3D" id="1.10.260.40">
    <property type="entry name" value="lambda repressor-like DNA-binding domains"/>
    <property type="match status" value="1"/>
</dbReference>
<evidence type="ECO:0000256" key="1">
    <source>
        <dbReference type="SAM" id="Phobius"/>
    </source>
</evidence>